<feature type="domain" description="Chalcone isomerase" evidence="2">
    <location>
        <begin position="63"/>
        <end position="176"/>
    </location>
</feature>
<dbReference type="RefSeq" id="WP_207355758.1">
    <property type="nucleotide sequence ID" value="NZ_CP071503.1"/>
</dbReference>
<gene>
    <name evidence="3" type="ORF">JYB87_04725</name>
</gene>
<accession>A0ABX7QUM9</accession>
<keyword evidence="1" id="KW-0732">Signal</keyword>
<evidence type="ECO:0000313" key="3">
    <source>
        <dbReference type="EMBL" id="QSX34558.1"/>
    </source>
</evidence>
<dbReference type="Pfam" id="PF16036">
    <property type="entry name" value="Chalcone_3"/>
    <property type="match status" value="1"/>
</dbReference>
<feature type="chain" id="PRO_5047309938" evidence="1">
    <location>
        <begin position="20"/>
        <end position="178"/>
    </location>
</feature>
<evidence type="ECO:0000256" key="1">
    <source>
        <dbReference type="SAM" id="SignalP"/>
    </source>
</evidence>
<organism evidence="3 4">
    <name type="scientific">Shewanella avicenniae</name>
    <dbReference type="NCBI Taxonomy" id="2814294"/>
    <lineage>
        <taxon>Bacteria</taxon>
        <taxon>Pseudomonadati</taxon>
        <taxon>Pseudomonadota</taxon>
        <taxon>Gammaproteobacteria</taxon>
        <taxon>Alteromonadales</taxon>
        <taxon>Shewanellaceae</taxon>
        <taxon>Shewanella</taxon>
    </lineage>
</organism>
<evidence type="ECO:0000259" key="2">
    <source>
        <dbReference type="Pfam" id="PF16036"/>
    </source>
</evidence>
<dbReference type="InterPro" id="IPR016087">
    <property type="entry name" value="Chalcone_isomerase"/>
</dbReference>
<sequence length="178" mass="20094">MKWRLMLSLLGILAAPVLAAPVKAEPTQEWVTWPSVGQAKLSWLWFDIYHSTLRSPSGRYEGDGSTVALQIVYQRDISAEELLKATEEQWQQLGFTDEQVAQWLPQLSAIFPSVNQGDQLVYVSSANKGRFYWRQQASSTFEPLAHIDNPQLDSAFLAIWLSPNSAYPKLRQQLIGAT</sequence>
<proteinExistence type="predicted"/>
<feature type="signal peptide" evidence="1">
    <location>
        <begin position="1"/>
        <end position="19"/>
    </location>
</feature>
<evidence type="ECO:0000313" key="4">
    <source>
        <dbReference type="Proteomes" id="UP000662770"/>
    </source>
</evidence>
<name>A0ABX7QUM9_9GAMM</name>
<reference evidence="3 4" key="1">
    <citation type="submission" date="2021-03" db="EMBL/GenBank/DDBJ databases">
        <title>Novel species identification of genus Shewanella.</title>
        <authorList>
            <person name="Liu G."/>
            <person name="Zhang Q."/>
        </authorList>
    </citation>
    <scope>NUCLEOTIDE SEQUENCE [LARGE SCALE GENOMIC DNA]</scope>
    <source>
        <strain evidence="3 4">FJAT-51800</strain>
    </source>
</reference>
<dbReference type="GO" id="GO:0016853">
    <property type="term" value="F:isomerase activity"/>
    <property type="evidence" value="ECO:0007669"/>
    <property type="project" value="UniProtKB-KW"/>
</dbReference>
<keyword evidence="4" id="KW-1185">Reference proteome</keyword>
<keyword evidence="3" id="KW-0413">Isomerase</keyword>
<dbReference type="Proteomes" id="UP000662770">
    <property type="component" value="Chromosome"/>
</dbReference>
<dbReference type="EMBL" id="CP071503">
    <property type="protein sequence ID" value="QSX34558.1"/>
    <property type="molecule type" value="Genomic_DNA"/>
</dbReference>
<protein>
    <submittedName>
        <fullName evidence="3">Chalcone isomerase family protein</fullName>
    </submittedName>
</protein>